<evidence type="ECO:0000259" key="7">
    <source>
        <dbReference type="Pfam" id="PF00955"/>
    </source>
</evidence>
<dbReference type="GO" id="GO:0005886">
    <property type="term" value="C:plasma membrane"/>
    <property type="evidence" value="ECO:0007669"/>
    <property type="project" value="TreeGrafter"/>
</dbReference>
<keyword evidence="5 6" id="KW-0472">Membrane</keyword>
<keyword evidence="3 6" id="KW-0812">Transmembrane</keyword>
<accession>A0AAN8UPD1</accession>
<dbReference type="GO" id="GO:0006820">
    <property type="term" value="P:monoatomic anion transport"/>
    <property type="evidence" value="ECO:0007669"/>
    <property type="project" value="InterPro"/>
</dbReference>
<comment type="subcellular location">
    <subcellularLocation>
        <location evidence="1">Membrane</location>
        <topology evidence="1">Multi-pass membrane protein</topology>
    </subcellularLocation>
</comment>
<feature type="transmembrane region" description="Helical" evidence="6">
    <location>
        <begin position="46"/>
        <end position="65"/>
    </location>
</feature>
<sequence length="376" mass="42726">MLNVPVLYILGAFIRATMIAVIYYFDHSVASQLAQQKEFNLRKPPAFNYDLLLLGFMANGVILVSPMHAKSLPTLKHQQQLKNVRVKIQAWNKYMKAWKMPINRCRVHCSIKNLHLGYELGLLYIHGLKQLKDSTTQLASDMRKLHTPVDGKVFDIEEIDDLLPVEVKEQQLSNLLQSTMGGGCVVAMPIIKRIPTSVLWATSLLWPLKAYLVTSFGSGFFYSLQLLVEDTSIQAHASIITLSHLLLSGSHAPFMETVPFNTIAHFMIFQITYLCICFGLKWAPIAGVLSLVMIMLLVPVRQYILPKFFEWVYLQDLDAAEYEEEPALPYEIAIFVSSWRRERSVKKKSSFKEEGEMLEAAMTRSHGEIGAYAVPR</sequence>
<feature type="domain" description="Bicarbonate transporter-like transmembrane" evidence="7">
    <location>
        <begin position="165"/>
        <end position="320"/>
    </location>
</feature>
<dbReference type="GO" id="GO:0050801">
    <property type="term" value="P:monoatomic ion homeostasis"/>
    <property type="evidence" value="ECO:0007669"/>
    <property type="project" value="TreeGrafter"/>
</dbReference>
<keyword evidence="9" id="KW-1185">Reference proteome</keyword>
<dbReference type="PANTHER" id="PTHR11453:SF110">
    <property type="entry name" value="BORON TRANSPORTER 3-RELATED"/>
    <property type="match status" value="1"/>
</dbReference>
<protein>
    <recommendedName>
        <fullName evidence="7">Bicarbonate transporter-like transmembrane domain-containing protein</fullName>
    </recommendedName>
</protein>
<evidence type="ECO:0000313" key="9">
    <source>
        <dbReference type="Proteomes" id="UP001370490"/>
    </source>
</evidence>
<dbReference type="InterPro" id="IPR003020">
    <property type="entry name" value="HCO3_transpt_euk"/>
</dbReference>
<evidence type="ECO:0000256" key="4">
    <source>
        <dbReference type="ARBA" id="ARBA00022989"/>
    </source>
</evidence>
<comment type="caution">
    <text evidence="8">The sequence shown here is derived from an EMBL/GenBank/DDBJ whole genome shotgun (WGS) entry which is preliminary data.</text>
</comment>
<keyword evidence="4 6" id="KW-1133">Transmembrane helix</keyword>
<feature type="transmembrane region" description="Helical" evidence="6">
    <location>
        <begin position="266"/>
        <end position="298"/>
    </location>
</feature>
<dbReference type="PANTHER" id="PTHR11453">
    <property type="entry name" value="ANION EXCHANGE PROTEIN"/>
    <property type="match status" value="1"/>
</dbReference>
<evidence type="ECO:0000313" key="8">
    <source>
        <dbReference type="EMBL" id="KAK6913632.1"/>
    </source>
</evidence>
<evidence type="ECO:0000256" key="3">
    <source>
        <dbReference type="ARBA" id="ARBA00022692"/>
    </source>
</evidence>
<gene>
    <name evidence="8" type="ORF">RJ641_020953</name>
</gene>
<dbReference type="AlphaFoldDB" id="A0AAN8UPD1"/>
<evidence type="ECO:0000256" key="2">
    <source>
        <dbReference type="ARBA" id="ARBA00006262"/>
    </source>
</evidence>
<evidence type="ECO:0000256" key="6">
    <source>
        <dbReference type="SAM" id="Phobius"/>
    </source>
</evidence>
<organism evidence="8 9">
    <name type="scientific">Dillenia turbinata</name>
    <dbReference type="NCBI Taxonomy" id="194707"/>
    <lineage>
        <taxon>Eukaryota</taxon>
        <taxon>Viridiplantae</taxon>
        <taxon>Streptophyta</taxon>
        <taxon>Embryophyta</taxon>
        <taxon>Tracheophyta</taxon>
        <taxon>Spermatophyta</taxon>
        <taxon>Magnoliopsida</taxon>
        <taxon>eudicotyledons</taxon>
        <taxon>Gunneridae</taxon>
        <taxon>Pentapetalae</taxon>
        <taxon>Dilleniales</taxon>
        <taxon>Dilleniaceae</taxon>
        <taxon>Dillenia</taxon>
    </lineage>
</organism>
<proteinExistence type="inferred from homology"/>
<dbReference type="GO" id="GO:0005452">
    <property type="term" value="F:solute:inorganic anion antiporter activity"/>
    <property type="evidence" value="ECO:0007669"/>
    <property type="project" value="InterPro"/>
</dbReference>
<dbReference type="Proteomes" id="UP001370490">
    <property type="component" value="Unassembled WGS sequence"/>
</dbReference>
<dbReference type="Pfam" id="PF00955">
    <property type="entry name" value="HCO3_cotransp"/>
    <property type="match status" value="1"/>
</dbReference>
<dbReference type="InterPro" id="IPR011531">
    <property type="entry name" value="HCO3_transpt-like_TM_dom"/>
</dbReference>
<dbReference type="EMBL" id="JBAMMX010000026">
    <property type="protein sequence ID" value="KAK6913632.1"/>
    <property type="molecule type" value="Genomic_DNA"/>
</dbReference>
<feature type="transmembrane region" description="Helical" evidence="6">
    <location>
        <begin position="6"/>
        <end position="25"/>
    </location>
</feature>
<comment type="similarity">
    <text evidence="2">Belongs to the anion exchanger (TC 2.A.31.3) family.</text>
</comment>
<name>A0AAN8UPD1_9MAGN</name>
<evidence type="ECO:0000256" key="5">
    <source>
        <dbReference type="ARBA" id="ARBA00023136"/>
    </source>
</evidence>
<reference evidence="8 9" key="1">
    <citation type="submission" date="2023-12" db="EMBL/GenBank/DDBJ databases">
        <title>A high-quality genome assembly for Dillenia turbinata (Dilleniales).</title>
        <authorList>
            <person name="Chanderbali A."/>
        </authorList>
    </citation>
    <scope>NUCLEOTIDE SEQUENCE [LARGE SCALE GENOMIC DNA]</scope>
    <source>
        <strain evidence="8">LSX21</strain>
        <tissue evidence="8">Leaf</tissue>
    </source>
</reference>
<evidence type="ECO:0000256" key="1">
    <source>
        <dbReference type="ARBA" id="ARBA00004141"/>
    </source>
</evidence>